<protein>
    <submittedName>
        <fullName evidence="3">Long-chain fatty acid--CoA ligase</fullName>
    </submittedName>
</protein>
<name>A0ABW1YPN3_9GAMM</name>
<dbReference type="InterPro" id="IPR050237">
    <property type="entry name" value="ATP-dep_AMP-bd_enzyme"/>
</dbReference>
<evidence type="ECO:0000313" key="3">
    <source>
        <dbReference type="EMBL" id="MFC6633400.1"/>
    </source>
</evidence>
<proteinExistence type="predicted"/>
<dbReference type="EMBL" id="JBHSVR010000001">
    <property type="protein sequence ID" value="MFC6633400.1"/>
    <property type="molecule type" value="Genomic_DNA"/>
</dbReference>
<accession>A0ABW1YPN3</accession>
<dbReference type="InterPro" id="IPR020845">
    <property type="entry name" value="AMP-binding_CS"/>
</dbReference>
<keyword evidence="3" id="KW-0436">Ligase</keyword>
<evidence type="ECO:0000259" key="2">
    <source>
        <dbReference type="Pfam" id="PF13193"/>
    </source>
</evidence>
<dbReference type="Pfam" id="PF13193">
    <property type="entry name" value="AMP-binding_C"/>
    <property type="match status" value="1"/>
</dbReference>
<gene>
    <name evidence="3" type="ORF">ACFQBM_08920</name>
</gene>
<comment type="caution">
    <text evidence="3">The sequence shown here is derived from an EMBL/GenBank/DDBJ whole genome shotgun (WGS) entry which is preliminary data.</text>
</comment>
<dbReference type="NCBIfam" id="NF004837">
    <property type="entry name" value="PRK06187.1"/>
    <property type="match status" value="1"/>
</dbReference>
<dbReference type="SUPFAM" id="SSF56801">
    <property type="entry name" value="Acetyl-CoA synthetase-like"/>
    <property type="match status" value="1"/>
</dbReference>
<dbReference type="InterPro" id="IPR000873">
    <property type="entry name" value="AMP-dep_synth/lig_dom"/>
</dbReference>
<dbReference type="CDD" id="cd12119">
    <property type="entry name" value="ttLC_FACS_AlkK_like"/>
    <property type="match status" value="1"/>
</dbReference>
<dbReference type="GO" id="GO:0016874">
    <property type="term" value="F:ligase activity"/>
    <property type="evidence" value="ECO:0007669"/>
    <property type="project" value="UniProtKB-KW"/>
</dbReference>
<dbReference type="Gene3D" id="3.40.50.12780">
    <property type="entry name" value="N-terminal domain of ligase-like"/>
    <property type="match status" value="1"/>
</dbReference>
<sequence length="543" mass="60343">MHGKMMQWPLLISSIFRHATTYFADREIVSVTADQPSFRYTFAEFGRRVCKLANALRNAGVKPGDRVATLAWNDHRHLELYYAISGIGAVCHTINPRLFPEQIEYIVEHAEDTLMFVDPMFRDLVAPIAARTDSVRALIILNGDAAETVDGLATSNYEEFINCEVDTFSWPEFDENQACALCYTSGTTGNPKGVLYSHRSTVLHALTVTTPNGLEIGMDDAVLPVVPLFHVNAWGIPYAALMSGAKLVLPGPRLDGESLYRLMDREGVTLTAGVPTVWLGLQKHLQEYGFELPTLKRMVVGGSAAPPSMIEYFEEQQGVDFVHAWGMTEMSPLGTVCRLKPAMHLGSREERTAQKTKQGMPVYGVELKIVDDDGNPLPHDGEAMGELWVRGPWITSGYFGDPPGTVEDFDREGYFRTGDISTIDSDGYMRICDRAKDVIKSGGEWISSIDLENVAVGHPKVAEAAVIGVPCDKWQERPLLVVVLKIAEDDLSLEQMREFLTGRVPKWWLPGAMEVVDALPHTATGKIQKRELRQQFADFCFES</sequence>
<feature type="domain" description="AMP-binding enzyme C-terminal" evidence="2">
    <location>
        <begin position="451"/>
        <end position="526"/>
    </location>
</feature>
<dbReference type="InterPro" id="IPR042099">
    <property type="entry name" value="ANL_N_sf"/>
</dbReference>
<feature type="domain" description="AMP-dependent synthetase/ligase" evidence="1">
    <location>
        <begin position="23"/>
        <end position="399"/>
    </location>
</feature>
<dbReference type="Proteomes" id="UP001596425">
    <property type="component" value="Unassembled WGS sequence"/>
</dbReference>
<reference evidence="4" key="1">
    <citation type="journal article" date="2019" name="Int. J. Syst. Evol. Microbiol.">
        <title>The Global Catalogue of Microorganisms (GCM) 10K type strain sequencing project: providing services to taxonomists for standard genome sequencing and annotation.</title>
        <authorList>
            <consortium name="The Broad Institute Genomics Platform"/>
            <consortium name="The Broad Institute Genome Sequencing Center for Infectious Disease"/>
            <person name="Wu L."/>
            <person name="Ma J."/>
        </authorList>
    </citation>
    <scope>NUCLEOTIDE SEQUENCE [LARGE SCALE GENOMIC DNA]</scope>
    <source>
        <strain evidence="4">CGMCC 1.13718</strain>
    </source>
</reference>
<evidence type="ECO:0000259" key="1">
    <source>
        <dbReference type="Pfam" id="PF00501"/>
    </source>
</evidence>
<organism evidence="3 4">
    <name type="scientific">Microbulbifer taiwanensis</name>
    <dbReference type="NCBI Taxonomy" id="986746"/>
    <lineage>
        <taxon>Bacteria</taxon>
        <taxon>Pseudomonadati</taxon>
        <taxon>Pseudomonadota</taxon>
        <taxon>Gammaproteobacteria</taxon>
        <taxon>Cellvibrionales</taxon>
        <taxon>Microbulbiferaceae</taxon>
        <taxon>Microbulbifer</taxon>
    </lineage>
</organism>
<dbReference type="InterPro" id="IPR025110">
    <property type="entry name" value="AMP-bd_C"/>
</dbReference>
<keyword evidence="4" id="KW-1185">Reference proteome</keyword>
<evidence type="ECO:0000313" key="4">
    <source>
        <dbReference type="Proteomes" id="UP001596425"/>
    </source>
</evidence>
<dbReference type="Pfam" id="PF00501">
    <property type="entry name" value="AMP-binding"/>
    <property type="match status" value="1"/>
</dbReference>
<dbReference type="RefSeq" id="WP_193189123.1">
    <property type="nucleotide sequence ID" value="NZ_JACZFR010000001.1"/>
</dbReference>
<dbReference type="Gene3D" id="3.30.300.30">
    <property type="match status" value="1"/>
</dbReference>
<dbReference type="PANTHER" id="PTHR43767">
    <property type="entry name" value="LONG-CHAIN-FATTY-ACID--COA LIGASE"/>
    <property type="match status" value="1"/>
</dbReference>
<dbReference type="InterPro" id="IPR045851">
    <property type="entry name" value="AMP-bd_C_sf"/>
</dbReference>
<dbReference type="PANTHER" id="PTHR43767:SF11">
    <property type="entry name" value="MEDIUM-CHAIN-FATTY-ACID--COA LIGASE"/>
    <property type="match status" value="1"/>
</dbReference>
<dbReference type="PROSITE" id="PS00455">
    <property type="entry name" value="AMP_BINDING"/>
    <property type="match status" value="1"/>
</dbReference>